<dbReference type="Pfam" id="PF01263">
    <property type="entry name" value="Aldose_epim"/>
    <property type="match status" value="1"/>
</dbReference>
<dbReference type="PANTHER" id="PTHR11122:SF13">
    <property type="entry name" value="GLUCOSE-6-PHOSPHATE 1-EPIMERASE"/>
    <property type="match status" value="1"/>
</dbReference>
<keyword evidence="4 5" id="KW-0413">Isomerase</keyword>
<dbReference type="GO" id="GO:0005975">
    <property type="term" value="P:carbohydrate metabolic process"/>
    <property type="evidence" value="ECO:0007669"/>
    <property type="project" value="InterPro"/>
</dbReference>
<dbReference type="PIRSF" id="PIRSF016020">
    <property type="entry name" value="PHexose_mutarotase"/>
    <property type="match status" value="1"/>
</dbReference>
<dbReference type="PANTHER" id="PTHR11122">
    <property type="entry name" value="APOSPORY-ASSOCIATED PROTEIN C-RELATED"/>
    <property type="match status" value="1"/>
</dbReference>
<sequence length="300" mass="32937">MTLAELNQHFAIGNHVQFKEIAEGMIVAEVANQHALANIVLQGAHIATFQPRGEEPVIWLSPYAKFAPGKSIRGGVPICWPWFGPHKTDSKMPGHGYARTVPWELLETKALPDGSTFLRFCLVESEITRAQWPHASTVQLAVTVGKALRVELATTNTGKDAFELGEALHTYFHISDVAKTTIRGLDNCAYLDKVQDFAHCTQKDGIVIESEVDRVYINTAADCVIEDKGLKRAIRIAKQGSMSTVVWNPWTEKADKMGDFGENGHRGMVCVESGNAMENIVTLAPGATHKLVAVYSVEKL</sequence>
<evidence type="ECO:0000256" key="1">
    <source>
        <dbReference type="ARBA" id="ARBA00001096"/>
    </source>
</evidence>
<evidence type="ECO:0000256" key="2">
    <source>
        <dbReference type="ARBA" id="ARBA00005866"/>
    </source>
</evidence>
<evidence type="ECO:0000256" key="3">
    <source>
        <dbReference type="ARBA" id="ARBA00012083"/>
    </source>
</evidence>
<dbReference type="SUPFAM" id="SSF74650">
    <property type="entry name" value="Galactose mutarotase-like"/>
    <property type="match status" value="1"/>
</dbReference>
<evidence type="ECO:0000256" key="4">
    <source>
        <dbReference type="ARBA" id="ARBA00023235"/>
    </source>
</evidence>
<comment type="caution">
    <text evidence="5">The sequence shown here is derived from an EMBL/GenBank/DDBJ whole genome shotgun (WGS) entry which is preliminary data.</text>
</comment>
<name>A0A1J5RYT0_9ZZZZ</name>
<gene>
    <name evidence="5" type="primary">yeaD_3</name>
    <name evidence="5" type="ORF">GALL_168850</name>
</gene>
<dbReference type="InterPro" id="IPR011013">
    <property type="entry name" value="Gal_mutarotase_sf_dom"/>
</dbReference>
<dbReference type="InterPro" id="IPR025532">
    <property type="entry name" value="G6P_1-epimerase"/>
</dbReference>
<proteinExistence type="inferred from homology"/>
<organism evidence="5">
    <name type="scientific">mine drainage metagenome</name>
    <dbReference type="NCBI Taxonomy" id="410659"/>
    <lineage>
        <taxon>unclassified sequences</taxon>
        <taxon>metagenomes</taxon>
        <taxon>ecological metagenomes</taxon>
    </lineage>
</organism>
<dbReference type="CDD" id="cd09020">
    <property type="entry name" value="D-hex-6-P-epi_like"/>
    <property type="match status" value="1"/>
</dbReference>
<dbReference type="EMBL" id="MLJW01000088">
    <property type="protein sequence ID" value="OIR01087.1"/>
    <property type="molecule type" value="Genomic_DNA"/>
</dbReference>
<dbReference type="InterPro" id="IPR014718">
    <property type="entry name" value="GH-type_carb-bd"/>
</dbReference>
<dbReference type="Gene3D" id="2.70.98.10">
    <property type="match status" value="1"/>
</dbReference>
<dbReference type="GO" id="GO:0005737">
    <property type="term" value="C:cytoplasm"/>
    <property type="evidence" value="ECO:0007669"/>
    <property type="project" value="TreeGrafter"/>
</dbReference>
<protein>
    <recommendedName>
        <fullName evidence="3">glucose-6-phosphate 1-epimerase</fullName>
        <ecNumber evidence="3">5.1.3.15</ecNumber>
    </recommendedName>
</protein>
<accession>A0A1J5RYT0</accession>
<dbReference type="GO" id="GO:0047938">
    <property type="term" value="F:glucose-6-phosphate 1-epimerase activity"/>
    <property type="evidence" value="ECO:0007669"/>
    <property type="project" value="UniProtKB-EC"/>
</dbReference>
<dbReference type="InterPro" id="IPR008183">
    <property type="entry name" value="Aldose_1/G6P_1-epimerase"/>
</dbReference>
<reference evidence="5" key="1">
    <citation type="submission" date="2016-10" db="EMBL/GenBank/DDBJ databases">
        <title>Sequence of Gallionella enrichment culture.</title>
        <authorList>
            <person name="Poehlein A."/>
            <person name="Muehling M."/>
            <person name="Daniel R."/>
        </authorList>
    </citation>
    <scope>NUCLEOTIDE SEQUENCE</scope>
</reference>
<dbReference type="AlphaFoldDB" id="A0A1J5RYT0"/>
<comment type="catalytic activity">
    <reaction evidence="1">
        <text>alpha-D-glucose 6-phosphate = beta-D-glucose 6-phosphate</text>
        <dbReference type="Rhea" id="RHEA:16249"/>
        <dbReference type="ChEBI" id="CHEBI:58225"/>
        <dbReference type="ChEBI" id="CHEBI:58247"/>
        <dbReference type="EC" id="5.1.3.15"/>
    </reaction>
</comment>
<evidence type="ECO:0000313" key="5">
    <source>
        <dbReference type="EMBL" id="OIR01087.1"/>
    </source>
</evidence>
<dbReference type="GO" id="GO:0030246">
    <property type="term" value="F:carbohydrate binding"/>
    <property type="evidence" value="ECO:0007669"/>
    <property type="project" value="InterPro"/>
</dbReference>
<comment type="similarity">
    <text evidence="2">Belongs to the glucose-6-phosphate 1-epimerase family.</text>
</comment>
<dbReference type="EC" id="5.1.3.15" evidence="3"/>